<proteinExistence type="predicted"/>
<reference evidence="1 2" key="1">
    <citation type="submission" date="2018-12" db="EMBL/GenBank/DDBJ databases">
        <authorList>
            <person name="Yu L."/>
        </authorList>
    </citation>
    <scope>NUCLEOTIDE SEQUENCE [LARGE SCALE GENOMIC DNA]</scope>
    <source>
        <strain evidence="1 2">HAW-EB5</strain>
    </source>
</reference>
<dbReference type="Proteomes" id="UP000282060">
    <property type="component" value="Unassembled WGS sequence"/>
</dbReference>
<name>A0A3S0I4G8_9GAMM</name>
<organism evidence="1 2">
    <name type="scientific">Shewanella atlantica</name>
    <dbReference type="NCBI Taxonomy" id="271099"/>
    <lineage>
        <taxon>Bacteria</taxon>
        <taxon>Pseudomonadati</taxon>
        <taxon>Pseudomonadota</taxon>
        <taxon>Gammaproteobacteria</taxon>
        <taxon>Alteromonadales</taxon>
        <taxon>Shewanellaceae</taxon>
        <taxon>Shewanella</taxon>
    </lineage>
</organism>
<comment type="caution">
    <text evidence="1">The sequence shown here is derived from an EMBL/GenBank/DDBJ whole genome shotgun (WGS) entry which is preliminary data.</text>
</comment>
<keyword evidence="2" id="KW-1185">Reference proteome</keyword>
<protein>
    <submittedName>
        <fullName evidence="1">Uncharacterized protein</fullName>
    </submittedName>
</protein>
<dbReference type="RefSeq" id="WP_126507907.1">
    <property type="nucleotide sequence ID" value="NZ_RXNV01000017.1"/>
</dbReference>
<evidence type="ECO:0000313" key="2">
    <source>
        <dbReference type="Proteomes" id="UP000282060"/>
    </source>
</evidence>
<evidence type="ECO:0000313" key="1">
    <source>
        <dbReference type="EMBL" id="RTR27211.1"/>
    </source>
</evidence>
<gene>
    <name evidence="1" type="ORF">EKG39_20700</name>
</gene>
<accession>A0A3S0I4G8</accession>
<dbReference type="AlphaFoldDB" id="A0A3S0I4G8"/>
<sequence>MPSREATFPAIYIRGFYVNAIVIQANTPYPRAFSHIGISTQIASEIPQVVILAGLRVMVFESG</sequence>
<dbReference type="EMBL" id="RXNV01000017">
    <property type="protein sequence ID" value="RTR27211.1"/>
    <property type="molecule type" value="Genomic_DNA"/>
</dbReference>